<feature type="transmembrane region" description="Helical" evidence="2">
    <location>
        <begin position="625"/>
        <end position="641"/>
    </location>
</feature>
<feature type="transmembrane region" description="Helical" evidence="2">
    <location>
        <begin position="753"/>
        <end position="773"/>
    </location>
</feature>
<feature type="transmembrane region" description="Helical" evidence="2">
    <location>
        <begin position="453"/>
        <end position="468"/>
    </location>
</feature>
<keyword evidence="2" id="KW-1133">Transmembrane helix</keyword>
<keyword evidence="4" id="KW-1185">Reference proteome</keyword>
<comment type="caution">
    <text evidence="3">The sequence shown here is derived from an EMBL/GenBank/DDBJ whole genome shotgun (WGS) entry which is preliminary data.</text>
</comment>
<dbReference type="Pfam" id="PF10101">
    <property type="entry name" value="DUF2339"/>
    <property type="match status" value="1"/>
</dbReference>
<feature type="transmembrane region" description="Helical" evidence="2">
    <location>
        <begin position="6"/>
        <end position="32"/>
    </location>
</feature>
<dbReference type="InterPro" id="IPR014600">
    <property type="entry name" value="UCP035905_mem"/>
</dbReference>
<dbReference type="InterPro" id="IPR019286">
    <property type="entry name" value="DUF2339_TM"/>
</dbReference>
<feature type="transmembrane region" description="Helical" evidence="2">
    <location>
        <begin position="785"/>
        <end position="807"/>
    </location>
</feature>
<keyword evidence="2" id="KW-0472">Membrane</keyword>
<feature type="transmembrane region" description="Helical" evidence="2">
    <location>
        <begin position="290"/>
        <end position="307"/>
    </location>
</feature>
<organism evidence="3 4">
    <name type="scientific">Geomobilimonas luticola</name>
    <dbReference type="NCBI Taxonomy" id="1114878"/>
    <lineage>
        <taxon>Bacteria</taxon>
        <taxon>Pseudomonadati</taxon>
        <taxon>Thermodesulfobacteriota</taxon>
        <taxon>Desulfuromonadia</taxon>
        <taxon>Geobacterales</taxon>
        <taxon>Geobacteraceae</taxon>
        <taxon>Geomobilimonas</taxon>
    </lineage>
</organism>
<sequence>MNPVSIIIGALIGGFLGKWGGMVGGAVIGYLLGELAGMGERLAELENDVVRLRKLVKPGADEFSRPAAPQSAHPSSSGSAPETPVATLQVATSGESPSPARETAPSAVTVSHREETAQTDFVFQRVEEPVPPRCEPHPSNPVSDLLGRLFSGENLLVKVGVVILFFGVSFLVKYAAQHGMFPLELRLASAALGGCVLVATGWHLRNRRAAYAQVIQGGGVGILYLTTFAAMRLYHLVPTMAGFFFLVTICALAAMLAVMQDSSPLAVLGTAGGFLAPELASVGSDSPTMLFSYYLVLNAGIIGIARYRAWRSLNLLGFVFTFIVSAAWGGRYYRPEYFAAVEPFLILFFLVYTGVAILFARRQQPALKGYLDGTLVFGTPIVAFALQAGLVNNFEFGLAWSSFVLGLFYLGLALVLFRLAPHTMRPFCDAFLAFGIVFATLAIPLAFDGRWTAAAWGVEGAALVWAGLRQERLMARGFGYLLLIGSGVAFLADAGSPTGSWPVLNGFYTGCLMLSGASLFSAYQLYRQNHRLDSWEAGVGTLLFAWGMVWWFGSGLHEIDRHLPADVRFGCFLTFIALSCGSCQLIRPRLAWPLLDVPFLGLLPAMVVFAAVQLLTGVAHPAGEGGYFAWPLAFVVLYAILWNQEERYSLFGSFHAAALWLLAALGAWELHWQIGCRLPGMATWALTAWGVVPSLLALMVIRRGEAINWPVARHYGAYFGLGTGPLVLCAWLWVIGVNLTNGGNPWPLPYLPFLNPLDCATALVLFTLAAWYQKADTMYADLPHGALRTLFAATGFIWLNAILLRTIHHWGGIPFTTHALFHSMLVQAALSIFWSLLALVVMTMATRRTLRGLWGTGAGLLAAVVGKLFLVDLASSGTVERIVSFVVVGILLLVIDWFAPVPPRTGEGGGA</sequence>
<feature type="transmembrane region" description="Helical" evidence="2">
    <location>
        <begin position="397"/>
        <end position="420"/>
    </location>
</feature>
<feature type="transmembrane region" description="Helical" evidence="2">
    <location>
        <begin position="371"/>
        <end position="391"/>
    </location>
</feature>
<feature type="transmembrane region" description="Helical" evidence="2">
    <location>
        <begin position="882"/>
        <end position="899"/>
    </location>
</feature>
<feature type="transmembrane region" description="Helical" evidence="2">
    <location>
        <begin position="535"/>
        <end position="553"/>
    </location>
</feature>
<feature type="transmembrane region" description="Helical" evidence="2">
    <location>
        <begin position="155"/>
        <end position="175"/>
    </location>
</feature>
<feature type="transmembrane region" description="Helical" evidence="2">
    <location>
        <begin position="211"/>
        <end position="234"/>
    </location>
</feature>
<feature type="transmembrane region" description="Helical" evidence="2">
    <location>
        <begin position="598"/>
        <end position="619"/>
    </location>
</feature>
<dbReference type="RefSeq" id="WP_214174045.1">
    <property type="nucleotide sequence ID" value="NZ_JAHCVK010000001.1"/>
</dbReference>
<evidence type="ECO:0000313" key="4">
    <source>
        <dbReference type="Proteomes" id="UP000756860"/>
    </source>
</evidence>
<feature type="transmembrane region" description="Helical" evidence="2">
    <location>
        <begin position="853"/>
        <end position="870"/>
    </location>
</feature>
<evidence type="ECO:0000256" key="1">
    <source>
        <dbReference type="SAM" id="MobiDB-lite"/>
    </source>
</evidence>
<feature type="transmembrane region" description="Helical" evidence="2">
    <location>
        <begin position="314"/>
        <end position="331"/>
    </location>
</feature>
<evidence type="ECO:0000313" key="3">
    <source>
        <dbReference type="EMBL" id="MBT0652080.1"/>
    </source>
</evidence>
<feature type="transmembrane region" description="Helical" evidence="2">
    <location>
        <begin position="240"/>
        <end position="258"/>
    </location>
</feature>
<feature type="transmembrane region" description="Helical" evidence="2">
    <location>
        <begin position="265"/>
        <end position="284"/>
    </location>
</feature>
<feature type="transmembrane region" description="Helical" evidence="2">
    <location>
        <begin position="337"/>
        <end position="359"/>
    </location>
</feature>
<feature type="transmembrane region" description="Helical" evidence="2">
    <location>
        <begin position="819"/>
        <end position="841"/>
    </location>
</feature>
<protein>
    <submittedName>
        <fullName evidence="3">DUF2339 domain-containing protein</fullName>
    </submittedName>
</protein>
<dbReference type="EMBL" id="JAHCVK010000001">
    <property type="protein sequence ID" value="MBT0652080.1"/>
    <property type="molecule type" value="Genomic_DNA"/>
</dbReference>
<keyword evidence="2" id="KW-0812">Transmembrane</keyword>
<evidence type="ECO:0000256" key="2">
    <source>
        <dbReference type="SAM" id="Phobius"/>
    </source>
</evidence>
<reference evidence="3 4" key="1">
    <citation type="submission" date="2021-05" db="EMBL/GenBank/DDBJ databases">
        <title>The draft genome of Geobacter luticola JCM 17780.</title>
        <authorList>
            <person name="Xu Z."/>
            <person name="Masuda Y."/>
            <person name="Itoh H."/>
            <person name="Senoo K."/>
        </authorList>
    </citation>
    <scope>NUCLEOTIDE SEQUENCE [LARGE SCALE GENOMIC DNA]</scope>
    <source>
        <strain evidence="3 4">JCM 17780</strain>
    </source>
</reference>
<feature type="region of interest" description="Disordered" evidence="1">
    <location>
        <begin position="61"/>
        <end position="113"/>
    </location>
</feature>
<name>A0ABS5S9L8_9BACT</name>
<feature type="transmembrane region" description="Helical" evidence="2">
    <location>
        <begin position="713"/>
        <end position="733"/>
    </location>
</feature>
<dbReference type="Proteomes" id="UP000756860">
    <property type="component" value="Unassembled WGS sequence"/>
</dbReference>
<accession>A0ABS5S9L8</accession>
<feature type="transmembrane region" description="Helical" evidence="2">
    <location>
        <begin position="504"/>
        <end position="523"/>
    </location>
</feature>
<dbReference type="PANTHER" id="PTHR38434">
    <property type="entry name" value="BLL2549 PROTEIN"/>
    <property type="match status" value="1"/>
</dbReference>
<feature type="transmembrane region" description="Helical" evidence="2">
    <location>
        <begin position="565"/>
        <end position="586"/>
    </location>
</feature>
<proteinExistence type="predicted"/>
<dbReference type="PANTHER" id="PTHR38434:SF1">
    <property type="entry name" value="BLL2549 PROTEIN"/>
    <property type="match status" value="1"/>
</dbReference>
<feature type="compositionally biased region" description="Low complexity" evidence="1">
    <location>
        <begin position="65"/>
        <end position="81"/>
    </location>
</feature>
<feature type="transmembrane region" description="Helical" evidence="2">
    <location>
        <begin position="473"/>
        <end position="492"/>
    </location>
</feature>
<feature type="transmembrane region" description="Helical" evidence="2">
    <location>
        <begin position="427"/>
        <end position="447"/>
    </location>
</feature>
<feature type="transmembrane region" description="Helical" evidence="2">
    <location>
        <begin position="680"/>
        <end position="701"/>
    </location>
</feature>
<gene>
    <name evidence="3" type="ORF">KI810_03365</name>
</gene>
<feature type="transmembrane region" description="Helical" evidence="2">
    <location>
        <begin position="187"/>
        <end position="204"/>
    </location>
</feature>
<dbReference type="PIRSF" id="PIRSF035905">
    <property type="entry name" value="UCP035905_mp"/>
    <property type="match status" value="1"/>
</dbReference>
<feature type="transmembrane region" description="Helical" evidence="2">
    <location>
        <begin position="648"/>
        <end position="668"/>
    </location>
</feature>